<dbReference type="SUPFAM" id="SSF46785">
    <property type="entry name" value="Winged helix' DNA-binding domain"/>
    <property type="match status" value="1"/>
</dbReference>
<evidence type="ECO:0000256" key="1">
    <source>
        <dbReference type="ARBA" id="ARBA00023015"/>
    </source>
</evidence>
<dbReference type="RefSeq" id="WP_249770263.1">
    <property type="nucleotide sequence ID" value="NZ_CP097332.1"/>
</dbReference>
<reference evidence="6" key="1">
    <citation type="journal article" date="2018" name="Int. J. Syst. Evol. Microbiol.">
        <title>Jatrophihabitans telluris sp. nov., isolated from sediment soil of lava forest wetlands and the emended description of the genus Jatrophihabitans.</title>
        <authorList>
            <person name="Lee K.C."/>
            <person name="Suh M.K."/>
            <person name="Eom M.K."/>
            <person name="Kim K.K."/>
            <person name="Kim J.S."/>
            <person name="Kim D.S."/>
            <person name="Ko S.H."/>
            <person name="Shin Y.K."/>
            <person name="Lee J.S."/>
        </authorList>
    </citation>
    <scope>NUCLEOTIDE SEQUENCE</scope>
    <source>
        <strain evidence="6">N237</strain>
    </source>
</reference>
<dbReference type="InterPro" id="IPR023187">
    <property type="entry name" value="Tscrpt_reg_MarR-type_CS"/>
</dbReference>
<keyword evidence="3" id="KW-0804">Transcription</keyword>
<dbReference type="PANTHER" id="PTHR39515:SF2">
    <property type="entry name" value="HTH-TYPE TRANSCRIPTIONAL REGULATOR RV0880"/>
    <property type="match status" value="1"/>
</dbReference>
<dbReference type="InterPro" id="IPR000835">
    <property type="entry name" value="HTH_MarR-typ"/>
</dbReference>
<dbReference type="InterPro" id="IPR052526">
    <property type="entry name" value="HTH-type_Bedaq_tolerance"/>
</dbReference>
<keyword evidence="7" id="KW-1185">Reference proteome</keyword>
<feature type="domain" description="HTH marR-type" evidence="5">
    <location>
        <begin position="9"/>
        <end position="137"/>
    </location>
</feature>
<evidence type="ECO:0000256" key="4">
    <source>
        <dbReference type="SAM" id="MobiDB-lite"/>
    </source>
</evidence>
<dbReference type="SMART" id="SM00347">
    <property type="entry name" value="HTH_MARR"/>
    <property type="match status" value="1"/>
</dbReference>
<reference evidence="6" key="2">
    <citation type="submission" date="2022-05" db="EMBL/GenBank/DDBJ databases">
        <authorList>
            <person name="Kim J.-S."/>
            <person name="Lee K."/>
            <person name="Suh M."/>
            <person name="Eom M."/>
            <person name="Kim J.-S."/>
            <person name="Kim D.-S."/>
            <person name="Ko S.-H."/>
            <person name="Shin Y."/>
            <person name="Lee J.-S."/>
        </authorList>
    </citation>
    <scope>NUCLEOTIDE SEQUENCE</scope>
    <source>
        <strain evidence="6">N237</strain>
    </source>
</reference>
<gene>
    <name evidence="6" type="ORF">M6D93_14960</name>
</gene>
<dbReference type="Gene3D" id="1.10.10.10">
    <property type="entry name" value="Winged helix-like DNA-binding domain superfamily/Winged helix DNA-binding domain"/>
    <property type="match status" value="1"/>
</dbReference>
<evidence type="ECO:0000256" key="2">
    <source>
        <dbReference type="ARBA" id="ARBA00023125"/>
    </source>
</evidence>
<dbReference type="PRINTS" id="PR00598">
    <property type="entry name" value="HTHMARR"/>
</dbReference>
<dbReference type="PROSITE" id="PS01117">
    <property type="entry name" value="HTH_MARR_1"/>
    <property type="match status" value="1"/>
</dbReference>
<dbReference type="PANTHER" id="PTHR39515">
    <property type="entry name" value="CONSERVED PROTEIN"/>
    <property type="match status" value="1"/>
</dbReference>
<proteinExistence type="predicted"/>
<dbReference type="Proteomes" id="UP001056336">
    <property type="component" value="Chromosome"/>
</dbReference>
<dbReference type="EMBL" id="CP097332">
    <property type="protein sequence ID" value="UQX87592.1"/>
    <property type="molecule type" value="Genomic_DNA"/>
</dbReference>
<feature type="region of interest" description="Disordered" evidence="4">
    <location>
        <begin position="142"/>
        <end position="169"/>
    </location>
</feature>
<evidence type="ECO:0000313" key="6">
    <source>
        <dbReference type="EMBL" id="UQX87592.1"/>
    </source>
</evidence>
<evidence type="ECO:0000259" key="5">
    <source>
        <dbReference type="PROSITE" id="PS50995"/>
    </source>
</evidence>
<dbReference type="InterPro" id="IPR036390">
    <property type="entry name" value="WH_DNA-bd_sf"/>
</dbReference>
<dbReference type="PROSITE" id="PS50995">
    <property type="entry name" value="HTH_MARR_2"/>
    <property type="match status" value="1"/>
</dbReference>
<organism evidence="6 7">
    <name type="scientific">Jatrophihabitans telluris</name>
    <dbReference type="NCBI Taxonomy" id="2038343"/>
    <lineage>
        <taxon>Bacteria</taxon>
        <taxon>Bacillati</taxon>
        <taxon>Actinomycetota</taxon>
        <taxon>Actinomycetes</taxon>
        <taxon>Jatrophihabitantales</taxon>
        <taxon>Jatrophihabitantaceae</taxon>
        <taxon>Jatrophihabitans</taxon>
    </lineage>
</organism>
<protein>
    <submittedName>
        <fullName evidence="6">MarR family transcriptional regulator</fullName>
    </submittedName>
</protein>
<keyword evidence="2" id="KW-0238">DNA-binding</keyword>
<feature type="compositionally biased region" description="Pro residues" evidence="4">
    <location>
        <begin position="148"/>
        <end position="169"/>
    </location>
</feature>
<name>A0ABY4QWR1_9ACTN</name>
<keyword evidence="1" id="KW-0805">Transcription regulation</keyword>
<evidence type="ECO:0000256" key="3">
    <source>
        <dbReference type="ARBA" id="ARBA00023163"/>
    </source>
</evidence>
<sequence length="169" mass="18477">MSQFSDDEITRLRIALRRIVKLVDRHVSVDGMTHTQLSVLGTVVRRGPLSASELAELEGINPTMLSRVIGKLEQAGLLTRTPDPDDRRALQIQATAAGQRLQHRLRRQRGQLFTERVQLMAPEHSALLLDALPALESLAIVMDDSAPTPTPTPAPTPTSTPTPTPSPSR</sequence>
<dbReference type="Pfam" id="PF01047">
    <property type="entry name" value="MarR"/>
    <property type="match status" value="1"/>
</dbReference>
<accession>A0ABY4QWR1</accession>
<evidence type="ECO:0000313" key="7">
    <source>
        <dbReference type="Proteomes" id="UP001056336"/>
    </source>
</evidence>
<dbReference type="InterPro" id="IPR036388">
    <property type="entry name" value="WH-like_DNA-bd_sf"/>
</dbReference>